<dbReference type="Proteomes" id="UP000235145">
    <property type="component" value="Unassembled WGS sequence"/>
</dbReference>
<dbReference type="GO" id="GO:0004190">
    <property type="term" value="F:aspartic-type endopeptidase activity"/>
    <property type="evidence" value="ECO:0007669"/>
    <property type="project" value="InterPro"/>
</dbReference>
<accession>A0A9R1XFL1</accession>
<dbReference type="Gene3D" id="2.40.70.10">
    <property type="entry name" value="Acid Proteases"/>
    <property type="match status" value="1"/>
</dbReference>
<keyword evidence="4" id="KW-1185">Reference proteome</keyword>
<evidence type="ECO:0000259" key="2">
    <source>
        <dbReference type="PROSITE" id="PS51767"/>
    </source>
</evidence>
<dbReference type="EMBL" id="NBSK02000004">
    <property type="protein sequence ID" value="KAJ0211101.1"/>
    <property type="molecule type" value="Genomic_DNA"/>
</dbReference>
<feature type="domain" description="Peptidase A1" evidence="2">
    <location>
        <begin position="1"/>
        <end position="102"/>
    </location>
</feature>
<dbReference type="PROSITE" id="PS51767">
    <property type="entry name" value="PEPTIDASE_A1"/>
    <property type="match status" value="1"/>
</dbReference>
<dbReference type="InterPro" id="IPR021109">
    <property type="entry name" value="Peptidase_aspartic_dom_sf"/>
</dbReference>
<dbReference type="PANTHER" id="PTHR47966:SF80">
    <property type="entry name" value="ASPARTIC PROTEINASE-LIKE"/>
    <property type="match status" value="1"/>
</dbReference>
<dbReference type="InterPro" id="IPR033121">
    <property type="entry name" value="PEPTIDASE_A1"/>
</dbReference>
<dbReference type="AlphaFoldDB" id="A0A9R1XFL1"/>
<name>A0A9R1XFL1_LACSA</name>
<dbReference type="InterPro" id="IPR001461">
    <property type="entry name" value="Aspartic_peptidase_A1"/>
</dbReference>
<sequence>MPSGNFVTGFLNDQCDINLNDGKLETIHILGKHASIDYGSGSISGYFSEDNIIVGDIVIEDQDFIEAISEPGITLLGGKFDGILGLGFKEISLDNVIPIWKL</sequence>
<evidence type="ECO:0000313" key="4">
    <source>
        <dbReference type="Proteomes" id="UP000235145"/>
    </source>
</evidence>
<comment type="similarity">
    <text evidence="1">Belongs to the peptidase A1 family.</text>
</comment>
<gene>
    <name evidence="3" type="ORF">LSAT_V11C400180910</name>
</gene>
<dbReference type="PANTHER" id="PTHR47966">
    <property type="entry name" value="BETA-SITE APP-CLEAVING ENZYME, ISOFORM A-RELATED"/>
    <property type="match status" value="1"/>
</dbReference>
<reference evidence="3 4" key="1">
    <citation type="journal article" date="2017" name="Nat. Commun.">
        <title>Genome assembly with in vitro proximity ligation data and whole-genome triplication in lettuce.</title>
        <authorList>
            <person name="Reyes-Chin-Wo S."/>
            <person name="Wang Z."/>
            <person name="Yang X."/>
            <person name="Kozik A."/>
            <person name="Arikit S."/>
            <person name="Song C."/>
            <person name="Xia L."/>
            <person name="Froenicke L."/>
            <person name="Lavelle D.O."/>
            <person name="Truco M.J."/>
            <person name="Xia R."/>
            <person name="Zhu S."/>
            <person name="Xu C."/>
            <person name="Xu H."/>
            <person name="Xu X."/>
            <person name="Cox K."/>
            <person name="Korf I."/>
            <person name="Meyers B.C."/>
            <person name="Michelmore R.W."/>
        </authorList>
    </citation>
    <scope>NUCLEOTIDE SEQUENCE [LARGE SCALE GENOMIC DNA]</scope>
    <source>
        <strain evidence="4">cv. Salinas</strain>
        <tissue evidence="3">Seedlings</tissue>
    </source>
</reference>
<protein>
    <recommendedName>
        <fullName evidence="2">Peptidase A1 domain-containing protein</fullName>
    </recommendedName>
</protein>
<evidence type="ECO:0000313" key="3">
    <source>
        <dbReference type="EMBL" id="KAJ0211101.1"/>
    </source>
</evidence>
<proteinExistence type="inferred from homology"/>
<dbReference type="GO" id="GO:0006508">
    <property type="term" value="P:proteolysis"/>
    <property type="evidence" value="ECO:0007669"/>
    <property type="project" value="InterPro"/>
</dbReference>
<comment type="caution">
    <text evidence="3">The sequence shown here is derived from an EMBL/GenBank/DDBJ whole genome shotgun (WGS) entry which is preliminary data.</text>
</comment>
<evidence type="ECO:0000256" key="1">
    <source>
        <dbReference type="ARBA" id="ARBA00007447"/>
    </source>
</evidence>
<organism evidence="3 4">
    <name type="scientific">Lactuca sativa</name>
    <name type="common">Garden lettuce</name>
    <dbReference type="NCBI Taxonomy" id="4236"/>
    <lineage>
        <taxon>Eukaryota</taxon>
        <taxon>Viridiplantae</taxon>
        <taxon>Streptophyta</taxon>
        <taxon>Embryophyta</taxon>
        <taxon>Tracheophyta</taxon>
        <taxon>Spermatophyta</taxon>
        <taxon>Magnoliopsida</taxon>
        <taxon>eudicotyledons</taxon>
        <taxon>Gunneridae</taxon>
        <taxon>Pentapetalae</taxon>
        <taxon>asterids</taxon>
        <taxon>campanulids</taxon>
        <taxon>Asterales</taxon>
        <taxon>Asteraceae</taxon>
        <taxon>Cichorioideae</taxon>
        <taxon>Cichorieae</taxon>
        <taxon>Lactucinae</taxon>
        <taxon>Lactuca</taxon>
    </lineage>
</organism>
<dbReference type="SUPFAM" id="SSF50630">
    <property type="entry name" value="Acid proteases"/>
    <property type="match status" value="1"/>
</dbReference>
<dbReference type="Pfam" id="PF00026">
    <property type="entry name" value="Asp"/>
    <property type="match status" value="1"/>
</dbReference>